<organism evidence="1 2">
    <name type="scientific">Rotaria magnacalcarata</name>
    <dbReference type="NCBI Taxonomy" id="392030"/>
    <lineage>
        <taxon>Eukaryota</taxon>
        <taxon>Metazoa</taxon>
        <taxon>Spiralia</taxon>
        <taxon>Gnathifera</taxon>
        <taxon>Rotifera</taxon>
        <taxon>Eurotatoria</taxon>
        <taxon>Bdelloidea</taxon>
        <taxon>Philodinida</taxon>
        <taxon>Philodinidae</taxon>
        <taxon>Rotaria</taxon>
    </lineage>
</organism>
<protein>
    <submittedName>
        <fullName evidence="1">Uncharacterized protein</fullName>
    </submittedName>
</protein>
<accession>A0A8S2ZE51</accession>
<evidence type="ECO:0000313" key="2">
    <source>
        <dbReference type="Proteomes" id="UP000681720"/>
    </source>
</evidence>
<proteinExistence type="predicted"/>
<evidence type="ECO:0000313" key="1">
    <source>
        <dbReference type="EMBL" id="CAF4623693.1"/>
    </source>
</evidence>
<dbReference type="AlphaFoldDB" id="A0A8S2ZE51"/>
<comment type="caution">
    <text evidence="1">The sequence shown here is derived from an EMBL/GenBank/DDBJ whole genome shotgun (WGS) entry which is preliminary data.</text>
</comment>
<reference evidence="1" key="1">
    <citation type="submission" date="2021-02" db="EMBL/GenBank/DDBJ databases">
        <authorList>
            <person name="Nowell W R."/>
        </authorList>
    </citation>
    <scope>NUCLEOTIDE SEQUENCE</scope>
</reference>
<dbReference type="EMBL" id="CAJOBJ010109278">
    <property type="protein sequence ID" value="CAF4623693.1"/>
    <property type="molecule type" value="Genomic_DNA"/>
</dbReference>
<feature type="non-terminal residue" evidence="1">
    <location>
        <position position="46"/>
    </location>
</feature>
<dbReference type="Proteomes" id="UP000681720">
    <property type="component" value="Unassembled WGS sequence"/>
</dbReference>
<sequence>MASSGQENLTQFERTNNIQEITAADEIYAYDASLQQSILQTRPWLQ</sequence>
<gene>
    <name evidence="1" type="ORF">GIL414_LOCUS39890</name>
</gene>
<name>A0A8S2ZE51_9BILA</name>